<dbReference type="GeneID" id="78773327"/>
<evidence type="ECO:0000313" key="1">
    <source>
        <dbReference type="EMBL" id="KAF1770305.1"/>
    </source>
</evidence>
<reference evidence="1 2" key="1">
    <citation type="submission" date="2019-12" db="EMBL/GenBank/DDBJ databases">
        <title>Chromosome-level assembly of the Caenorhabditis remanei genome.</title>
        <authorList>
            <person name="Teterina A.A."/>
            <person name="Willis J.H."/>
            <person name="Phillips P.C."/>
        </authorList>
    </citation>
    <scope>NUCLEOTIDE SEQUENCE [LARGE SCALE GENOMIC DNA]</scope>
    <source>
        <strain evidence="1 2">PX506</strain>
        <tissue evidence="1">Whole organism</tissue>
    </source>
</reference>
<dbReference type="AlphaFoldDB" id="A0A6A5HRX0"/>
<organism evidence="1 2">
    <name type="scientific">Caenorhabditis remanei</name>
    <name type="common">Caenorhabditis vulgaris</name>
    <dbReference type="NCBI Taxonomy" id="31234"/>
    <lineage>
        <taxon>Eukaryota</taxon>
        <taxon>Metazoa</taxon>
        <taxon>Ecdysozoa</taxon>
        <taxon>Nematoda</taxon>
        <taxon>Chromadorea</taxon>
        <taxon>Rhabditida</taxon>
        <taxon>Rhabditina</taxon>
        <taxon>Rhabditomorpha</taxon>
        <taxon>Rhabditoidea</taxon>
        <taxon>Rhabditidae</taxon>
        <taxon>Peloderinae</taxon>
        <taxon>Caenorhabditis</taxon>
    </lineage>
</organism>
<sequence>MEILVGMQTETDEMIQFHHPQNALNGVCYMDLVNQTVSFHSEFDHSRRHVAKKKKQKLTAFGAIFAGGRCAKDSLTVENDELLPVSDDFCLATVGLTAVTAECCFVEPLLLEMYTFFILFFCESSSVGNNSKKVEKVMKTEGTEHLTSARPSTSVLLGSCVVCNVVNGFFELASVLMVTVSSLIYHMVNVLRRHVKGATTGKYRITPWEREYFPD</sequence>
<name>A0A6A5HRX0_CAERE</name>
<dbReference type="CTD" id="78773327"/>
<dbReference type="EMBL" id="WUAV01000001">
    <property type="protein sequence ID" value="KAF1770305.1"/>
    <property type="molecule type" value="Genomic_DNA"/>
</dbReference>
<proteinExistence type="predicted"/>
<protein>
    <submittedName>
        <fullName evidence="1">Uncharacterized protein</fullName>
    </submittedName>
</protein>
<dbReference type="KEGG" id="crq:GCK72_002123"/>
<dbReference type="Proteomes" id="UP000483820">
    <property type="component" value="Chromosome I"/>
</dbReference>
<accession>A0A6A5HRX0</accession>
<evidence type="ECO:0000313" key="2">
    <source>
        <dbReference type="Proteomes" id="UP000483820"/>
    </source>
</evidence>
<dbReference type="RefSeq" id="XP_053591913.1">
    <property type="nucleotide sequence ID" value="XM_053723268.1"/>
</dbReference>
<comment type="caution">
    <text evidence="1">The sequence shown here is derived from an EMBL/GenBank/DDBJ whole genome shotgun (WGS) entry which is preliminary data.</text>
</comment>
<gene>
    <name evidence="1" type="ORF">GCK72_002123</name>
</gene>